<organism evidence="2 3">
    <name type="scientific">Microvirga brassicacearum</name>
    <dbReference type="NCBI Taxonomy" id="2580413"/>
    <lineage>
        <taxon>Bacteria</taxon>
        <taxon>Pseudomonadati</taxon>
        <taxon>Pseudomonadota</taxon>
        <taxon>Alphaproteobacteria</taxon>
        <taxon>Hyphomicrobiales</taxon>
        <taxon>Methylobacteriaceae</taxon>
        <taxon>Microvirga</taxon>
    </lineage>
</organism>
<evidence type="ECO:0000313" key="2">
    <source>
        <dbReference type="EMBL" id="KAB0264992.1"/>
    </source>
</evidence>
<evidence type="ECO:0000256" key="1">
    <source>
        <dbReference type="SAM" id="Coils"/>
    </source>
</evidence>
<dbReference type="Gene3D" id="3.30.160.100">
    <property type="entry name" value="Ribosome hibernation promotion factor-like"/>
    <property type="match status" value="1"/>
</dbReference>
<reference evidence="2 3" key="1">
    <citation type="journal article" date="2019" name="Microorganisms">
        <title>Genome Insights into the Novel Species Microvirga brassicacearum, a Rapeseed Endophyte with Biotechnological Potential.</title>
        <authorList>
            <person name="Jimenez-Gomez A."/>
            <person name="Saati-Santamaria Z."/>
            <person name="Igual J.M."/>
            <person name="Rivas R."/>
            <person name="Mateos P.F."/>
            <person name="Garcia-Fraile P."/>
        </authorList>
    </citation>
    <scope>NUCLEOTIDE SEQUENCE [LARGE SCALE GENOMIC DNA]</scope>
    <source>
        <strain evidence="2 3">CDVBN77</strain>
    </source>
</reference>
<dbReference type="SUPFAM" id="SSF69754">
    <property type="entry name" value="Ribosome binding protein Y (YfiA homologue)"/>
    <property type="match status" value="1"/>
</dbReference>
<gene>
    <name evidence="2" type="ORF">FEZ63_20500</name>
</gene>
<dbReference type="Proteomes" id="UP000325684">
    <property type="component" value="Unassembled WGS sequence"/>
</dbReference>
<proteinExistence type="predicted"/>
<name>A0A5N3P5I6_9HYPH</name>
<sequence length="123" mass="13723">MKLEKPMGVITVKSANVDLGQALPHHVRESVSHLVGKYFGDELMAAPVYFGREGQQFRCTVNLQIGSLKMISAGGLGSDCYQAFNIAMEKAAKQARRMKREVRENRARRRPNKTTVFLDGAQL</sequence>
<dbReference type="InterPro" id="IPR036567">
    <property type="entry name" value="RHF-like"/>
</dbReference>
<accession>A0A5N3P5I6</accession>
<dbReference type="RefSeq" id="WP_150947981.1">
    <property type="nucleotide sequence ID" value="NZ_VCMV01000050.1"/>
</dbReference>
<evidence type="ECO:0000313" key="3">
    <source>
        <dbReference type="Proteomes" id="UP000325684"/>
    </source>
</evidence>
<comment type="caution">
    <text evidence="2">The sequence shown here is derived from an EMBL/GenBank/DDBJ whole genome shotgun (WGS) entry which is preliminary data.</text>
</comment>
<keyword evidence="1" id="KW-0175">Coiled coil</keyword>
<protein>
    <submittedName>
        <fullName evidence="2">HPF/RaiA family ribosome-associated protein</fullName>
    </submittedName>
</protein>
<dbReference type="OrthoDB" id="8018648at2"/>
<dbReference type="AlphaFoldDB" id="A0A5N3P5I6"/>
<feature type="coiled-coil region" evidence="1">
    <location>
        <begin position="81"/>
        <end position="108"/>
    </location>
</feature>
<dbReference type="Pfam" id="PF02482">
    <property type="entry name" value="Ribosomal_S30AE"/>
    <property type="match status" value="1"/>
</dbReference>
<dbReference type="InterPro" id="IPR003489">
    <property type="entry name" value="RHF/RaiA"/>
</dbReference>
<keyword evidence="3" id="KW-1185">Reference proteome</keyword>
<dbReference type="EMBL" id="VCMV01000050">
    <property type="protein sequence ID" value="KAB0264992.1"/>
    <property type="molecule type" value="Genomic_DNA"/>
</dbReference>